<evidence type="ECO:0000313" key="4">
    <source>
        <dbReference type="Proteomes" id="UP000077755"/>
    </source>
</evidence>
<evidence type="ECO:0000256" key="2">
    <source>
        <dbReference type="SAM" id="MobiDB-lite"/>
    </source>
</evidence>
<name>A0A166CMY4_DAUCS</name>
<gene>
    <name evidence="3" type="ORF">DCAR_0205480</name>
</gene>
<organism evidence="3 4">
    <name type="scientific">Daucus carota subsp. sativus</name>
    <name type="common">Carrot</name>
    <dbReference type="NCBI Taxonomy" id="79200"/>
    <lineage>
        <taxon>Eukaryota</taxon>
        <taxon>Viridiplantae</taxon>
        <taxon>Streptophyta</taxon>
        <taxon>Embryophyta</taxon>
        <taxon>Tracheophyta</taxon>
        <taxon>Spermatophyta</taxon>
        <taxon>Magnoliopsida</taxon>
        <taxon>eudicotyledons</taxon>
        <taxon>Gunneridae</taxon>
        <taxon>Pentapetalae</taxon>
        <taxon>asterids</taxon>
        <taxon>campanulids</taxon>
        <taxon>Apiales</taxon>
        <taxon>Apiaceae</taxon>
        <taxon>Apioideae</taxon>
        <taxon>Scandiceae</taxon>
        <taxon>Daucinae</taxon>
        <taxon>Daucus</taxon>
        <taxon>Daucus sect. Daucus</taxon>
    </lineage>
</organism>
<feature type="region of interest" description="Disordered" evidence="2">
    <location>
        <begin position="1"/>
        <end position="20"/>
    </location>
</feature>
<reference evidence="3" key="2">
    <citation type="submission" date="2022-03" db="EMBL/GenBank/DDBJ databases">
        <title>Draft title - Genomic analysis of global carrot germplasm unveils the trajectory of domestication and the origin of high carotenoid orange carrot.</title>
        <authorList>
            <person name="Iorizzo M."/>
            <person name="Ellison S."/>
            <person name="Senalik D."/>
            <person name="Macko-Podgorni A."/>
            <person name="Grzebelus D."/>
            <person name="Bostan H."/>
            <person name="Rolling W."/>
            <person name="Curaba J."/>
            <person name="Simon P."/>
        </authorList>
    </citation>
    <scope>NUCLEOTIDE SEQUENCE</scope>
    <source>
        <tissue evidence="3">Leaf</tissue>
    </source>
</reference>
<dbReference type="Pfam" id="PF03195">
    <property type="entry name" value="LOB"/>
    <property type="match status" value="1"/>
</dbReference>
<reference evidence="3" key="1">
    <citation type="journal article" date="2016" name="Nat. Genet.">
        <title>A high-quality carrot genome assembly provides new insights into carotenoid accumulation and asterid genome evolution.</title>
        <authorList>
            <person name="Iorizzo M."/>
            <person name="Ellison S."/>
            <person name="Senalik D."/>
            <person name="Zeng P."/>
            <person name="Satapoomin P."/>
            <person name="Huang J."/>
            <person name="Bowman M."/>
            <person name="Iovene M."/>
            <person name="Sanseverino W."/>
            <person name="Cavagnaro P."/>
            <person name="Yildiz M."/>
            <person name="Macko-Podgorni A."/>
            <person name="Moranska E."/>
            <person name="Grzebelus E."/>
            <person name="Grzebelus D."/>
            <person name="Ashrafi H."/>
            <person name="Zheng Z."/>
            <person name="Cheng S."/>
            <person name="Spooner D."/>
            <person name="Van Deynze A."/>
            <person name="Simon P."/>
        </authorList>
    </citation>
    <scope>NUCLEOTIDE SEQUENCE</scope>
    <source>
        <tissue evidence="3">Leaf</tissue>
    </source>
</reference>
<dbReference type="AlphaFoldDB" id="A0A166CMY4"/>
<feature type="compositionally biased region" description="Acidic residues" evidence="2">
    <location>
        <begin position="11"/>
        <end position="20"/>
    </location>
</feature>
<dbReference type="EMBL" id="CP093344">
    <property type="protein sequence ID" value="WOG86279.1"/>
    <property type="molecule type" value="Genomic_DNA"/>
</dbReference>
<dbReference type="PROSITE" id="PS50891">
    <property type="entry name" value="LOB"/>
    <property type="match status" value="1"/>
</dbReference>
<dbReference type="Gramene" id="KZN04119">
    <property type="protein sequence ID" value="KZN04119"/>
    <property type="gene ID" value="DCAR_004956"/>
</dbReference>
<comment type="similarity">
    <text evidence="1">Belongs to the LOB domain-containing protein family.</text>
</comment>
<evidence type="ECO:0000313" key="3">
    <source>
        <dbReference type="EMBL" id="WOG86279.1"/>
    </source>
</evidence>
<keyword evidence="4" id="KW-1185">Reference proteome</keyword>
<protein>
    <submittedName>
        <fullName evidence="3">Uncharacterized protein</fullName>
    </submittedName>
</protein>
<dbReference type="InterPro" id="IPR004883">
    <property type="entry name" value="LOB"/>
</dbReference>
<accession>A0A166CMY4</accession>
<dbReference type="Proteomes" id="UP000077755">
    <property type="component" value="Chromosome 2"/>
</dbReference>
<sequence length="137" mass="14859">MTTDTTGADLTDPDNEEEEEEIPAAVAVDKCGACKGASRVCKTECPFRPFFPADTADMAHLISSLFHKKGILRLMNACKTAEEVTSCRTRLFNVAVSLINGTARTHEAEISELKELVKTQAASIGVQSESVRKMLPN</sequence>
<evidence type="ECO:0000256" key="1">
    <source>
        <dbReference type="ARBA" id="ARBA00005474"/>
    </source>
</evidence>
<proteinExistence type="inferred from homology"/>